<dbReference type="InterPro" id="IPR043168">
    <property type="entry name" value="DegV_C"/>
</dbReference>
<evidence type="ECO:0000256" key="1">
    <source>
        <dbReference type="ARBA" id="ARBA00003238"/>
    </source>
</evidence>
<dbReference type="InterPro" id="IPR003797">
    <property type="entry name" value="DegV"/>
</dbReference>
<dbReference type="EMBL" id="LFVU01000027">
    <property type="protein sequence ID" value="KMT21248.1"/>
    <property type="molecule type" value="Genomic_DNA"/>
</dbReference>
<proteinExistence type="predicted"/>
<organism evidence="3 4">
    <name type="scientific">Clostridium cylindrosporum DSM 605</name>
    <dbReference type="NCBI Taxonomy" id="1121307"/>
    <lineage>
        <taxon>Bacteria</taxon>
        <taxon>Bacillati</taxon>
        <taxon>Bacillota</taxon>
        <taxon>Clostridia</taxon>
        <taxon>Eubacteriales</taxon>
        <taxon>Clostridiaceae</taxon>
        <taxon>Clostridium</taxon>
    </lineage>
</organism>
<dbReference type="Gene3D" id="3.30.1180.10">
    <property type="match status" value="1"/>
</dbReference>
<keyword evidence="4" id="KW-1185">Reference proteome</keyword>
<dbReference type="PROSITE" id="PS51482">
    <property type="entry name" value="DEGV"/>
    <property type="match status" value="1"/>
</dbReference>
<keyword evidence="2" id="KW-0446">Lipid-binding</keyword>
<dbReference type="PANTHER" id="PTHR33434">
    <property type="entry name" value="DEGV DOMAIN-CONTAINING PROTEIN DR_1986-RELATED"/>
    <property type="match status" value="1"/>
</dbReference>
<dbReference type="Proteomes" id="UP000036756">
    <property type="component" value="Unassembled WGS sequence"/>
</dbReference>
<dbReference type="PATRIC" id="fig|1121307.3.peg.864"/>
<name>A0A0J8DAC0_CLOCY</name>
<sequence length="282" mass="31194">MQKVKIITDSSCDLDIDYLNEIGVEMSPLVTILEDGDFLDRVEITPGEFYKKLKNIKKLPTTSQSTPASFYKLFKEAIDNDMEVVCIAFSSKLSGTYQSAIIAKEMLNNDERVEVIDSLAASVGQGLIVEKAAFMAREGKNKDEIINEVIRMRGKMEHIIGVGSLDMLKLGGRISASQAVIGNLLSVKPILHFVDGAIFPLDKTRGKKGLIKKLIQILEEKGEDIKSNRIGISYSEDLEFARELENEIKEKLGIDNILISEIGSVIGSHVGPSTIALFFIRK</sequence>
<comment type="function">
    <text evidence="1">May bind long-chain fatty acids, such as palmitate, and may play a role in lipid transport or fatty acid metabolism.</text>
</comment>
<comment type="caution">
    <text evidence="3">The sequence shown here is derived from an EMBL/GenBank/DDBJ whole genome shotgun (WGS) entry which is preliminary data.</text>
</comment>
<accession>A0A0J8DAC0</accession>
<dbReference type="STRING" id="1121307.CLCY_2c00080"/>
<dbReference type="SUPFAM" id="SSF82549">
    <property type="entry name" value="DAK1/DegV-like"/>
    <property type="match status" value="1"/>
</dbReference>
<dbReference type="PANTHER" id="PTHR33434:SF3">
    <property type="entry name" value="DEGV DOMAIN-CONTAINING PROTEIN YITS"/>
    <property type="match status" value="1"/>
</dbReference>
<dbReference type="Gene3D" id="3.40.50.10170">
    <property type="match status" value="1"/>
</dbReference>
<evidence type="ECO:0000313" key="3">
    <source>
        <dbReference type="EMBL" id="KMT21248.1"/>
    </source>
</evidence>
<dbReference type="InterPro" id="IPR050270">
    <property type="entry name" value="DegV_domain_contain"/>
</dbReference>
<dbReference type="OrthoDB" id="9780660at2"/>
<evidence type="ECO:0000256" key="2">
    <source>
        <dbReference type="ARBA" id="ARBA00023121"/>
    </source>
</evidence>
<dbReference type="AlphaFoldDB" id="A0A0J8DAC0"/>
<reference evidence="3 4" key="1">
    <citation type="submission" date="2015-06" db="EMBL/GenBank/DDBJ databases">
        <title>Draft genome sequence of the purine-degrading Clostridium cylindrosporum HC-1 (DSM 605).</title>
        <authorList>
            <person name="Poehlein A."/>
            <person name="Schiel-Bengelsdorf B."/>
            <person name="Bengelsdorf F."/>
            <person name="Daniel R."/>
            <person name="Duerre P."/>
        </authorList>
    </citation>
    <scope>NUCLEOTIDE SEQUENCE [LARGE SCALE GENOMIC DNA]</scope>
    <source>
        <strain evidence="3 4">DSM 605</strain>
    </source>
</reference>
<protein>
    <submittedName>
        <fullName evidence="3">EDD domain protein, DegV family</fullName>
    </submittedName>
</protein>
<evidence type="ECO:0000313" key="4">
    <source>
        <dbReference type="Proteomes" id="UP000036756"/>
    </source>
</evidence>
<gene>
    <name evidence="3" type="ORF">CLCY_2c00080</name>
</gene>
<dbReference type="NCBIfam" id="TIGR00762">
    <property type="entry name" value="DegV"/>
    <property type="match status" value="1"/>
</dbReference>
<dbReference type="GO" id="GO:0008289">
    <property type="term" value="F:lipid binding"/>
    <property type="evidence" value="ECO:0007669"/>
    <property type="project" value="UniProtKB-KW"/>
</dbReference>
<dbReference type="Pfam" id="PF02645">
    <property type="entry name" value="DegV"/>
    <property type="match status" value="1"/>
</dbReference>
<dbReference type="RefSeq" id="WP_048570698.1">
    <property type="nucleotide sequence ID" value="NZ_LFVU01000027.1"/>
</dbReference>